<comment type="subcellular location">
    <subcellularLocation>
        <location evidence="2">Cytoplasm</location>
    </subcellularLocation>
</comment>
<dbReference type="GeneID" id="300132885"/>
<feature type="domain" description="Regulator of ribonuclease activity B" evidence="4">
    <location>
        <begin position="12"/>
        <end position="113"/>
    </location>
</feature>
<keyword evidence="1 2" id="KW-0963">Cytoplasm</keyword>
<dbReference type="NCBIfam" id="NF008393">
    <property type="entry name" value="PRK11191.1"/>
    <property type="match status" value="1"/>
</dbReference>
<dbReference type="RefSeq" id="WP_115248993.1">
    <property type="nucleotide sequence ID" value="NZ_UGSP01000001.1"/>
</dbReference>
<dbReference type="Gene3D" id="3.30.70.970">
    <property type="entry name" value="RraB-like"/>
    <property type="match status" value="1"/>
</dbReference>
<dbReference type="Proteomes" id="UP000255098">
    <property type="component" value="Unassembled WGS sequence"/>
</dbReference>
<comment type="subunit">
    <text evidence="2">Interacts with the C-terminal region of Rne.</text>
</comment>
<dbReference type="AlphaFoldDB" id="A0A379APM1"/>
<evidence type="ECO:0000259" key="4">
    <source>
        <dbReference type="Pfam" id="PF06877"/>
    </source>
</evidence>
<dbReference type="GO" id="GO:0060698">
    <property type="term" value="F:endoribonuclease inhibitor activity"/>
    <property type="evidence" value="ECO:0007669"/>
    <property type="project" value="UniProtKB-UniRule"/>
</dbReference>
<dbReference type="InterPro" id="IPR016716">
    <property type="entry name" value="RraB"/>
</dbReference>
<dbReference type="HAMAP" id="MF_01888">
    <property type="entry name" value="RraB"/>
    <property type="match status" value="1"/>
</dbReference>
<dbReference type="Pfam" id="PF06877">
    <property type="entry name" value="RraB"/>
    <property type="match status" value="1"/>
</dbReference>
<evidence type="ECO:0000313" key="5">
    <source>
        <dbReference type="EMBL" id="SUB23658.1"/>
    </source>
</evidence>
<evidence type="ECO:0000256" key="3">
    <source>
        <dbReference type="SAM" id="MobiDB-lite"/>
    </source>
</evidence>
<proteinExistence type="inferred from homology"/>
<dbReference type="InterPro" id="IPR036701">
    <property type="entry name" value="RraB-like_sf"/>
</dbReference>
<comment type="similarity">
    <text evidence="2">Belongs to the RraB family.</text>
</comment>
<gene>
    <name evidence="2 5" type="primary">rraB</name>
    <name evidence="5" type="ORF">NCTC11297_00669</name>
</gene>
<keyword evidence="6" id="KW-1185">Reference proteome</keyword>
<dbReference type="GO" id="GO:0005737">
    <property type="term" value="C:cytoplasm"/>
    <property type="evidence" value="ECO:0007669"/>
    <property type="project" value="UniProtKB-SubCell"/>
</dbReference>
<organism evidence="5 6">
    <name type="scientific">Avibacterium avium</name>
    <name type="common">Pasteurella avium</name>
    <dbReference type="NCBI Taxonomy" id="751"/>
    <lineage>
        <taxon>Bacteria</taxon>
        <taxon>Pseudomonadati</taxon>
        <taxon>Pseudomonadota</taxon>
        <taxon>Gammaproteobacteria</taxon>
        <taxon>Pasteurellales</taxon>
        <taxon>Pasteurellaceae</taxon>
        <taxon>Avibacterium</taxon>
    </lineage>
</organism>
<dbReference type="SUPFAM" id="SSF89946">
    <property type="entry name" value="Hypothetical protein VC0424"/>
    <property type="match status" value="1"/>
</dbReference>
<feature type="region of interest" description="Disordered" evidence="3">
    <location>
        <begin position="118"/>
        <end position="146"/>
    </location>
</feature>
<name>A0A379APM1_AVIAV</name>
<dbReference type="GO" id="GO:0019899">
    <property type="term" value="F:enzyme binding"/>
    <property type="evidence" value="ECO:0007669"/>
    <property type="project" value="UniProtKB-UniRule"/>
</dbReference>
<protein>
    <recommendedName>
        <fullName evidence="2">Regulator of ribonuclease activity B</fullName>
    </recommendedName>
</protein>
<evidence type="ECO:0000256" key="1">
    <source>
        <dbReference type="ARBA" id="ARBA00022490"/>
    </source>
</evidence>
<sequence length="146" mass="16842">MKAIPDNAELQQETKSIIQQLLDDGSDPNALYIIEHHISHYDFEKLEKIAVDVFKAGYEVSDAEEFQDENGKLLFSFDAISEIELNEKQIFAQQQELIPLISKFNGIYDGWGTYFEDPNATDDEYGEDGEFFDDFDDEDEHTPSHH</sequence>
<evidence type="ECO:0000313" key="6">
    <source>
        <dbReference type="Proteomes" id="UP000255098"/>
    </source>
</evidence>
<dbReference type="PIRSF" id="PIRSF018193">
    <property type="entry name" value="UCP018193"/>
    <property type="match status" value="1"/>
</dbReference>
<feature type="compositionally biased region" description="Acidic residues" evidence="3">
    <location>
        <begin position="119"/>
        <end position="140"/>
    </location>
</feature>
<dbReference type="InterPro" id="IPR009671">
    <property type="entry name" value="RraB_dom"/>
</dbReference>
<reference evidence="5 6" key="1">
    <citation type="submission" date="2018-06" db="EMBL/GenBank/DDBJ databases">
        <authorList>
            <consortium name="Pathogen Informatics"/>
            <person name="Doyle S."/>
        </authorList>
    </citation>
    <scope>NUCLEOTIDE SEQUENCE [LARGE SCALE GENOMIC DNA]</scope>
    <source>
        <strain evidence="6">NCTC 11297</strain>
    </source>
</reference>
<accession>A0A379APM1</accession>
<evidence type="ECO:0000256" key="2">
    <source>
        <dbReference type="HAMAP-Rule" id="MF_01888"/>
    </source>
</evidence>
<dbReference type="EMBL" id="UGSP01000001">
    <property type="protein sequence ID" value="SUB23658.1"/>
    <property type="molecule type" value="Genomic_DNA"/>
</dbReference>
<comment type="function">
    <text evidence="2">Globally modulates RNA abundance by binding to RNase E (Rne) and regulating its endonucleolytic activity. Can modulate Rne action in a substrate-dependent manner by altering the composition of the degradosome.</text>
</comment>